<evidence type="ECO:0000313" key="6">
    <source>
        <dbReference type="Proteomes" id="UP000509510"/>
    </source>
</evidence>
<evidence type="ECO:0000313" key="5">
    <source>
        <dbReference type="EMBL" id="QKX56215.1"/>
    </source>
</evidence>
<reference evidence="6" key="1">
    <citation type="submission" date="2020-06" db="EMBL/GenBank/DDBJ databases">
        <title>A chromosome-scale genome assembly of Talaromyces rugulosus W13939.</title>
        <authorList>
            <person name="Wang B."/>
            <person name="Guo L."/>
            <person name="Ye K."/>
            <person name="Wang L."/>
        </authorList>
    </citation>
    <scope>NUCLEOTIDE SEQUENCE [LARGE SCALE GENOMIC DNA]</scope>
    <source>
        <strain evidence="6">W13939</strain>
    </source>
</reference>
<dbReference type="Pfam" id="PF05368">
    <property type="entry name" value="NmrA"/>
    <property type="match status" value="1"/>
</dbReference>
<accession>A0A7H8QRZ3</accession>
<evidence type="ECO:0000256" key="2">
    <source>
        <dbReference type="ARBA" id="ARBA00022857"/>
    </source>
</evidence>
<dbReference type="EMBL" id="CP055899">
    <property type="protein sequence ID" value="QKX56215.1"/>
    <property type="molecule type" value="Genomic_DNA"/>
</dbReference>
<dbReference type="GeneID" id="55990821"/>
<dbReference type="GO" id="GO:0016491">
    <property type="term" value="F:oxidoreductase activity"/>
    <property type="evidence" value="ECO:0007669"/>
    <property type="project" value="UniProtKB-KW"/>
</dbReference>
<dbReference type="OrthoDB" id="10000533at2759"/>
<name>A0A7H8QRZ3_TALRU</name>
<protein>
    <recommendedName>
        <fullName evidence="4">NmrA-like domain-containing protein</fullName>
    </recommendedName>
</protein>
<dbReference type="Gene3D" id="3.40.50.720">
    <property type="entry name" value="NAD(P)-binding Rossmann-like Domain"/>
    <property type="match status" value="1"/>
</dbReference>
<feature type="domain" description="NmrA-like" evidence="4">
    <location>
        <begin position="4"/>
        <end position="237"/>
    </location>
</feature>
<dbReference type="Proteomes" id="UP000509510">
    <property type="component" value="Chromosome II"/>
</dbReference>
<dbReference type="PANTHER" id="PTHR47706">
    <property type="entry name" value="NMRA-LIKE FAMILY PROTEIN"/>
    <property type="match status" value="1"/>
</dbReference>
<dbReference type="AlphaFoldDB" id="A0A7H8QRZ3"/>
<organism evidence="5 6">
    <name type="scientific">Talaromyces rugulosus</name>
    <name type="common">Penicillium rugulosum</name>
    <dbReference type="NCBI Taxonomy" id="121627"/>
    <lineage>
        <taxon>Eukaryota</taxon>
        <taxon>Fungi</taxon>
        <taxon>Dikarya</taxon>
        <taxon>Ascomycota</taxon>
        <taxon>Pezizomycotina</taxon>
        <taxon>Eurotiomycetes</taxon>
        <taxon>Eurotiomycetidae</taxon>
        <taxon>Eurotiales</taxon>
        <taxon>Trichocomaceae</taxon>
        <taxon>Talaromyces</taxon>
        <taxon>Talaromyces sect. Islandici</taxon>
    </lineage>
</organism>
<keyword evidence="2" id="KW-0521">NADP</keyword>
<dbReference type="InterPro" id="IPR051609">
    <property type="entry name" value="NmrA/Isoflavone_reductase-like"/>
</dbReference>
<dbReference type="KEGG" id="trg:TRUGW13939_03316"/>
<evidence type="ECO:0000256" key="3">
    <source>
        <dbReference type="ARBA" id="ARBA00023002"/>
    </source>
</evidence>
<evidence type="ECO:0000259" key="4">
    <source>
        <dbReference type="Pfam" id="PF05368"/>
    </source>
</evidence>
<proteinExistence type="inferred from homology"/>
<evidence type="ECO:0000256" key="1">
    <source>
        <dbReference type="ARBA" id="ARBA00005725"/>
    </source>
</evidence>
<dbReference type="RefSeq" id="XP_035342393.1">
    <property type="nucleotide sequence ID" value="XM_035486500.1"/>
</dbReference>
<dbReference type="PANTHER" id="PTHR47706:SF4">
    <property type="entry name" value="NMRA-LIKE DOMAIN-CONTAINING PROTEIN"/>
    <property type="match status" value="1"/>
</dbReference>
<keyword evidence="6" id="KW-1185">Reference proteome</keyword>
<dbReference type="InterPro" id="IPR036291">
    <property type="entry name" value="NAD(P)-bd_dom_sf"/>
</dbReference>
<comment type="similarity">
    <text evidence="1">Belongs to the NmrA-type oxidoreductase family. Isoflavone reductase subfamily.</text>
</comment>
<dbReference type="Gene3D" id="3.90.25.10">
    <property type="entry name" value="UDP-galactose 4-epimerase, domain 1"/>
    <property type="match status" value="1"/>
</dbReference>
<keyword evidence="3" id="KW-0560">Oxidoreductase</keyword>
<dbReference type="SUPFAM" id="SSF51735">
    <property type="entry name" value="NAD(P)-binding Rossmann-fold domains"/>
    <property type="match status" value="1"/>
</dbReference>
<dbReference type="InterPro" id="IPR008030">
    <property type="entry name" value="NmrA-like"/>
</dbReference>
<sequence length="311" mass="34518">MVHVVIVGGGGNVGREIVNEVVRQGEHQVTVFSRKTIPELTDAGVKVVTIKSYEDQDELTAALSGVHTVLSFISWDPTLVAQKTLIQASIAAGVKRFAPTEWGIRSKSGFPGYASKDQIHEYLQELNAEKTVLEYCLFQPGTFTNYLAYPLQTADHLYISCTYLDVVKKQALIIEDGEIWHTYTTIQDTAKVVAKALSYPGKWPETGGIVGGRIKEKDLIKLAEEIRGEPFERHVLKIADLEKGEFNSSWIPVNDHPNMPAEMKGPDLVKIYMPPFLLAGVGGAVDLPPVWNSLLPDLELEDVETFLRRVM</sequence>
<gene>
    <name evidence="5" type="ORF">TRUGW13939_03316</name>
</gene>